<proteinExistence type="predicted"/>
<protein>
    <recommendedName>
        <fullName evidence="2">t-SNARE coiled-coil homology domain-containing protein</fullName>
    </recommendedName>
</protein>
<reference evidence="4" key="1">
    <citation type="journal article" date="2021" name="Microbiol. Resour. Announc.">
        <title>LGAAP: Leishmaniinae Genome Assembly and Annotation Pipeline.</title>
        <authorList>
            <person name="Almutairi H."/>
            <person name="Urbaniak M.D."/>
            <person name="Bates M.D."/>
            <person name="Jariyapan N."/>
            <person name="Kwakye-Nuako G."/>
            <person name="Thomaz-Soccol V."/>
            <person name="Al-Salem W.S."/>
            <person name="Dillon R.J."/>
            <person name="Bates P.A."/>
            <person name="Gatherer D."/>
        </authorList>
    </citation>
    <scope>NUCLEOTIDE SEQUENCE [LARGE SCALE GENOMIC DNA]</scope>
</reference>
<dbReference type="EMBL" id="JAFHLR010000036">
    <property type="protein sequence ID" value="KAG5465044.1"/>
    <property type="molecule type" value="Genomic_DNA"/>
</dbReference>
<feature type="region of interest" description="Disordered" evidence="1">
    <location>
        <begin position="242"/>
        <end position="263"/>
    </location>
</feature>
<evidence type="ECO:0000313" key="3">
    <source>
        <dbReference type="EMBL" id="KAG5465044.1"/>
    </source>
</evidence>
<sequence>MDLSYQLWALVEQARCSFTQRPGHTFLVRRKWTAEEEQATESLLTTSKALDDAAAVAICRATAHIAAMMAALDAVTPSSTAHLQNSLLLSDAELLSVSSSLKAFTETLTKVAALTTTQRERGRSGGASLAAGCNDDDFESLSSGNPGAPQVKAESGVVEHLRQSVSILLHRITAKRLHVALAKEELALYKSEMFLYGHCGVLSCSDEVAAELAHDMKMARKEAGLRGQRGNIAAECREADRIPDGVGAPQGRRHSAARTHTDKSGFGTTFRVVDGMMQRAAETFKAAGSHADSALQVALTGSHSAARQLLHVGTSSVAEIFMLGAGPGGGGRADLSRPAPEMFSTTAGVGVAPLPTLQPYQLSPEEEARLQEQNHALLQVQREASAQDAKAVEASIRELSQLTSLMSERVVQQNEQFSLLVKNTEAAQANVQKAVCEVKKPLSVFWNPTRQLVALLWVCTAVLLMANWASR</sequence>
<dbReference type="KEGG" id="loi:92356508"/>
<dbReference type="SMR" id="A0A836G2M9"/>
<name>A0A836G2M9_9TRYP</name>
<evidence type="ECO:0000313" key="4">
    <source>
        <dbReference type="Proteomes" id="UP000674143"/>
    </source>
</evidence>
<dbReference type="AlphaFoldDB" id="A0A836G2M9"/>
<keyword evidence="4" id="KW-1185">Reference proteome</keyword>
<accession>A0A836G2M9</accession>
<evidence type="ECO:0000256" key="1">
    <source>
        <dbReference type="SAM" id="MobiDB-lite"/>
    </source>
</evidence>
<dbReference type="Gene3D" id="1.20.5.110">
    <property type="match status" value="1"/>
</dbReference>
<dbReference type="Proteomes" id="UP000674143">
    <property type="component" value="Unassembled WGS sequence"/>
</dbReference>
<gene>
    <name evidence="3" type="ORF">LSCM4_00496</name>
</gene>
<feature type="domain" description="T-SNARE coiled-coil homology" evidence="2">
    <location>
        <begin position="379"/>
        <end position="441"/>
    </location>
</feature>
<dbReference type="InterPro" id="IPR000727">
    <property type="entry name" value="T_SNARE_dom"/>
</dbReference>
<reference evidence="4" key="2">
    <citation type="journal article" date="2021" name="Sci. Data">
        <title>Chromosome-scale genome sequencing, assembly and annotation of six genomes from subfamily Leishmaniinae.</title>
        <authorList>
            <person name="Almutairi H."/>
            <person name="Urbaniak M.D."/>
            <person name="Bates M.D."/>
            <person name="Jariyapan N."/>
            <person name="Kwakye-Nuako G."/>
            <person name="Thomaz Soccol V."/>
            <person name="Al-Salem W.S."/>
            <person name="Dillon R.J."/>
            <person name="Bates P.A."/>
            <person name="Gatherer D."/>
        </authorList>
    </citation>
    <scope>NUCLEOTIDE SEQUENCE [LARGE SCALE GENOMIC DNA]</scope>
</reference>
<comment type="caution">
    <text evidence="3">The sequence shown here is derived from an EMBL/GenBank/DDBJ whole genome shotgun (WGS) entry which is preliminary data.</text>
</comment>
<organism evidence="3 4">
    <name type="scientific">Leishmania orientalis</name>
    <dbReference type="NCBI Taxonomy" id="2249476"/>
    <lineage>
        <taxon>Eukaryota</taxon>
        <taxon>Discoba</taxon>
        <taxon>Euglenozoa</taxon>
        <taxon>Kinetoplastea</taxon>
        <taxon>Metakinetoplastina</taxon>
        <taxon>Trypanosomatida</taxon>
        <taxon>Trypanosomatidae</taxon>
        <taxon>Leishmaniinae</taxon>
        <taxon>Leishmania</taxon>
    </lineage>
</organism>
<evidence type="ECO:0000259" key="2">
    <source>
        <dbReference type="PROSITE" id="PS50192"/>
    </source>
</evidence>
<dbReference type="PROSITE" id="PS50192">
    <property type="entry name" value="T_SNARE"/>
    <property type="match status" value="1"/>
</dbReference>
<dbReference type="SUPFAM" id="SSF58038">
    <property type="entry name" value="SNARE fusion complex"/>
    <property type="match status" value="1"/>
</dbReference>
<dbReference type="RefSeq" id="XP_067058675.1">
    <property type="nucleotide sequence ID" value="XM_067202574.1"/>
</dbReference>
<dbReference type="GeneID" id="92356508"/>